<feature type="domain" description="HTH hxlR-type" evidence="4">
    <location>
        <begin position="11"/>
        <end position="108"/>
    </location>
</feature>
<keyword evidence="1" id="KW-0805">Transcription regulation</keyword>
<dbReference type="EMBL" id="JACBZR010000001">
    <property type="protein sequence ID" value="NYI80151.1"/>
    <property type="molecule type" value="Genomic_DNA"/>
</dbReference>
<gene>
    <name evidence="5" type="ORF">BJ988_004799</name>
</gene>
<dbReference type="Gene3D" id="1.10.10.10">
    <property type="entry name" value="Winged helix-like DNA-binding domain superfamily/Winged helix DNA-binding domain"/>
    <property type="match status" value="1"/>
</dbReference>
<name>A0A7Z0IUM4_9ACTN</name>
<reference evidence="5 6" key="1">
    <citation type="submission" date="2020-07" db="EMBL/GenBank/DDBJ databases">
        <title>Sequencing the genomes of 1000 actinobacteria strains.</title>
        <authorList>
            <person name="Klenk H.-P."/>
        </authorList>
    </citation>
    <scope>NUCLEOTIDE SEQUENCE [LARGE SCALE GENOMIC DNA]</scope>
    <source>
        <strain evidence="5 6">DSM 26487</strain>
    </source>
</reference>
<organism evidence="5 6">
    <name type="scientific">Nocardioides panzhihuensis</name>
    <dbReference type="NCBI Taxonomy" id="860243"/>
    <lineage>
        <taxon>Bacteria</taxon>
        <taxon>Bacillati</taxon>
        <taxon>Actinomycetota</taxon>
        <taxon>Actinomycetes</taxon>
        <taxon>Propionibacteriales</taxon>
        <taxon>Nocardioidaceae</taxon>
        <taxon>Nocardioides</taxon>
    </lineage>
</organism>
<evidence type="ECO:0000256" key="1">
    <source>
        <dbReference type="ARBA" id="ARBA00023015"/>
    </source>
</evidence>
<dbReference type="InterPro" id="IPR002577">
    <property type="entry name" value="HTH_HxlR"/>
</dbReference>
<comment type="caution">
    <text evidence="5">The sequence shown here is derived from an EMBL/GenBank/DDBJ whole genome shotgun (WGS) entry which is preliminary data.</text>
</comment>
<dbReference type="InterPro" id="IPR036390">
    <property type="entry name" value="WH_DNA-bd_sf"/>
</dbReference>
<keyword evidence="6" id="KW-1185">Reference proteome</keyword>
<proteinExistence type="predicted"/>
<dbReference type="PROSITE" id="PS51118">
    <property type="entry name" value="HTH_HXLR"/>
    <property type="match status" value="1"/>
</dbReference>
<dbReference type="SUPFAM" id="SSF46785">
    <property type="entry name" value="Winged helix' DNA-binding domain"/>
    <property type="match status" value="1"/>
</dbReference>
<dbReference type="RefSeq" id="WP_179660371.1">
    <property type="nucleotide sequence ID" value="NZ_JACBZR010000001.1"/>
</dbReference>
<evidence type="ECO:0000313" key="6">
    <source>
        <dbReference type="Proteomes" id="UP000564496"/>
    </source>
</evidence>
<sequence>MQRTNFAEMNCSIARTLDVFGEPWTPLILRDILVGMTRFEQIRTDLGISSKVLTQRLAWLVENGVLERRQYSERPPRYEYALLQKGVELCDVLLVMRRWGDRWLAGEDGPPVLHRHRGCGELCHAAVHCSECGEEMDASEIEILPGPGAGVGEGS</sequence>
<protein>
    <submittedName>
        <fullName evidence="5">DNA-binding HxlR family transcriptional regulator</fullName>
    </submittedName>
</protein>
<keyword evidence="2 5" id="KW-0238">DNA-binding</keyword>
<dbReference type="AlphaFoldDB" id="A0A7Z0IUM4"/>
<dbReference type="PANTHER" id="PTHR33204:SF36">
    <property type="entry name" value="TRANSCRIPTIONAL REGULATORY PROTEIN"/>
    <property type="match status" value="1"/>
</dbReference>
<evidence type="ECO:0000256" key="3">
    <source>
        <dbReference type="ARBA" id="ARBA00023163"/>
    </source>
</evidence>
<evidence type="ECO:0000256" key="2">
    <source>
        <dbReference type="ARBA" id="ARBA00023125"/>
    </source>
</evidence>
<dbReference type="InterPro" id="IPR036388">
    <property type="entry name" value="WH-like_DNA-bd_sf"/>
</dbReference>
<dbReference type="Proteomes" id="UP000564496">
    <property type="component" value="Unassembled WGS sequence"/>
</dbReference>
<dbReference type="PANTHER" id="PTHR33204">
    <property type="entry name" value="TRANSCRIPTIONAL REGULATOR, MARR FAMILY"/>
    <property type="match status" value="1"/>
</dbReference>
<keyword evidence="3" id="KW-0804">Transcription</keyword>
<accession>A0A7Z0IUM4</accession>
<dbReference type="Pfam" id="PF01638">
    <property type="entry name" value="HxlR"/>
    <property type="match status" value="1"/>
</dbReference>
<evidence type="ECO:0000313" key="5">
    <source>
        <dbReference type="EMBL" id="NYI80151.1"/>
    </source>
</evidence>
<evidence type="ECO:0000259" key="4">
    <source>
        <dbReference type="PROSITE" id="PS51118"/>
    </source>
</evidence>
<dbReference type="GO" id="GO:0003677">
    <property type="term" value="F:DNA binding"/>
    <property type="evidence" value="ECO:0007669"/>
    <property type="project" value="UniProtKB-KW"/>
</dbReference>